<accession>A0A0N1QW23</accession>
<dbReference type="HOGENOM" id="CLU_3348362_0_0_6"/>
<protein>
    <submittedName>
        <fullName evidence="2">Uncharacterized protein</fullName>
    </submittedName>
</protein>
<reference evidence="2 3" key="1">
    <citation type="journal article" date="2011" name="J. Bacteriol.">
        <title>Comparative genomics of 28 Salmonella enterica isolates: evidence for CRISPR-mediated adaptive sublineage evolution.</title>
        <authorList>
            <person name="Fricke W.F."/>
            <person name="Mammel M.K."/>
            <person name="McDermott P.F."/>
            <person name="Tartera C."/>
            <person name="White D.G."/>
            <person name="Leclerc J.E."/>
            <person name="Ravel J."/>
            <person name="Cebula T.A."/>
        </authorList>
    </citation>
    <scope>NUCLEOTIDE SEQUENCE [LARGE SCALE GENOMIC DNA]</scope>
    <source>
        <strain evidence="2 3">CVM19633</strain>
    </source>
</reference>
<dbReference type="KEGG" id="sew:SeSA_A0472"/>
<feature type="transmembrane region" description="Helical" evidence="1">
    <location>
        <begin position="21"/>
        <end position="40"/>
    </location>
</feature>
<dbReference type="AlphaFoldDB" id="A0A0N1QW23"/>
<evidence type="ECO:0000256" key="1">
    <source>
        <dbReference type="SAM" id="Phobius"/>
    </source>
</evidence>
<keyword evidence="1" id="KW-1133">Transmembrane helix</keyword>
<evidence type="ECO:0000313" key="3">
    <source>
        <dbReference type="Proteomes" id="UP000001865"/>
    </source>
</evidence>
<gene>
    <name evidence="2" type="ordered locus">SeSA_A0472</name>
</gene>
<name>A0A0N1QW23_SALSV</name>
<keyword evidence="1" id="KW-0472">Membrane</keyword>
<keyword evidence="1" id="KW-0812">Transmembrane</keyword>
<sequence>MIFSLLINKRSGGAFCAFRNIPRATFVALLTFPSFMTWIGNIHER</sequence>
<proteinExistence type="predicted"/>
<organism evidence="2 3">
    <name type="scientific">Salmonella schwarzengrund (strain CVM19633)</name>
    <dbReference type="NCBI Taxonomy" id="439843"/>
    <lineage>
        <taxon>Bacteria</taxon>
        <taxon>Pseudomonadati</taxon>
        <taxon>Pseudomonadota</taxon>
        <taxon>Gammaproteobacteria</taxon>
        <taxon>Enterobacterales</taxon>
        <taxon>Enterobacteriaceae</taxon>
        <taxon>Salmonella</taxon>
    </lineage>
</organism>
<dbReference type="Proteomes" id="UP000001865">
    <property type="component" value="Chromosome"/>
</dbReference>
<evidence type="ECO:0000313" key="2">
    <source>
        <dbReference type="EMBL" id="ACF90512.1"/>
    </source>
</evidence>
<dbReference type="EMBL" id="CP001127">
    <property type="protein sequence ID" value="ACF90512.1"/>
    <property type="molecule type" value="Genomic_DNA"/>
</dbReference>